<protein>
    <submittedName>
        <fullName evidence="1">Uncharacterized protein</fullName>
    </submittedName>
</protein>
<evidence type="ECO:0000313" key="2">
    <source>
        <dbReference type="Proteomes" id="UP000015106"/>
    </source>
</evidence>
<reference evidence="1" key="3">
    <citation type="submission" date="2022-06" db="UniProtKB">
        <authorList>
            <consortium name="EnsemblPlants"/>
        </authorList>
    </citation>
    <scope>IDENTIFICATION</scope>
</reference>
<dbReference type="EnsemblPlants" id="TuG1812G0200004156.01.T01">
    <property type="protein sequence ID" value="TuG1812G0200004156.01.T01.cds319027"/>
    <property type="gene ID" value="TuG1812G0200004156.01"/>
</dbReference>
<sequence length="104" mass="12127">MSPKNTLIIFHPELISMPTLEYFHTDKRATILQLVGLCQGGRNRRITTQIRIFAFKIIRGNYCSLSICFRRKSQVYSLYKTIMWSSILRTILTRFIWNGTHGGS</sequence>
<dbReference type="AlphaFoldDB" id="A0A8R7TKC4"/>
<organism evidence="1 2">
    <name type="scientific">Triticum urartu</name>
    <name type="common">Red wild einkorn</name>
    <name type="synonym">Crithodium urartu</name>
    <dbReference type="NCBI Taxonomy" id="4572"/>
    <lineage>
        <taxon>Eukaryota</taxon>
        <taxon>Viridiplantae</taxon>
        <taxon>Streptophyta</taxon>
        <taxon>Embryophyta</taxon>
        <taxon>Tracheophyta</taxon>
        <taxon>Spermatophyta</taxon>
        <taxon>Magnoliopsida</taxon>
        <taxon>Liliopsida</taxon>
        <taxon>Poales</taxon>
        <taxon>Poaceae</taxon>
        <taxon>BOP clade</taxon>
        <taxon>Pooideae</taxon>
        <taxon>Triticodae</taxon>
        <taxon>Triticeae</taxon>
        <taxon>Triticinae</taxon>
        <taxon>Triticum</taxon>
    </lineage>
</organism>
<name>A0A8R7TKC4_TRIUA</name>
<accession>A0A8R7TKC4</accession>
<proteinExistence type="predicted"/>
<reference evidence="1" key="2">
    <citation type="submission" date="2018-03" db="EMBL/GenBank/DDBJ databases">
        <title>The Triticum urartu genome reveals the dynamic nature of wheat genome evolution.</title>
        <authorList>
            <person name="Ling H."/>
            <person name="Ma B."/>
            <person name="Shi X."/>
            <person name="Liu H."/>
            <person name="Dong L."/>
            <person name="Sun H."/>
            <person name="Cao Y."/>
            <person name="Gao Q."/>
            <person name="Zheng S."/>
            <person name="Li Y."/>
            <person name="Yu Y."/>
            <person name="Du H."/>
            <person name="Qi M."/>
            <person name="Li Y."/>
            <person name="Yu H."/>
            <person name="Cui Y."/>
            <person name="Wang N."/>
            <person name="Chen C."/>
            <person name="Wu H."/>
            <person name="Zhao Y."/>
            <person name="Zhang J."/>
            <person name="Li Y."/>
            <person name="Zhou W."/>
            <person name="Zhang B."/>
            <person name="Hu W."/>
            <person name="Eijk M."/>
            <person name="Tang J."/>
            <person name="Witsenboer H."/>
            <person name="Zhao S."/>
            <person name="Li Z."/>
            <person name="Zhang A."/>
            <person name="Wang D."/>
            <person name="Liang C."/>
        </authorList>
    </citation>
    <scope>NUCLEOTIDE SEQUENCE [LARGE SCALE GENOMIC DNA]</scope>
    <source>
        <strain evidence="1">cv. G1812</strain>
    </source>
</reference>
<evidence type="ECO:0000313" key="1">
    <source>
        <dbReference type="EnsemblPlants" id="TuG1812G0200004156.01.T01.cds319027"/>
    </source>
</evidence>
<keyword evidence="2" id="KW-1185">Reference proteome</keyword>
<dbReference type="Proteomes" id="UP000015106">
    <property type="component" value="Chromosome 2"/>
</dbReference>
<dbReference type="Gramene" id="TuG1812G0200004156.01.T01">
    <property type="protein sequence ID" value="TuG1812G0200004156.01.T01.cds319027"/>
    <property type="gene ID" value="TuG1812G0200004156.01"/>
</dbReference>
<reference evidence="2" key="1">
    <citation type="journal article" date="2013" name="Nature">
        <title>Draft genome of the wheat A-genome progenitor Triticum urartu.</title>
        <authorList>
            <person name="Ling H.Q."/>
            <person name="Zhao S."/>
            <person name="Liu D."/>
            <person name="Wang J."/>
            <person name="Sun H."/>
            <person name="Zhang C."/>
            <person name="Fan H."/>
            <person name="Li D."/>
            <person name="Dong L."/>
            <person name="Tao Y."/>
            <person name="Gao C."/>
            <person name="Wu H."/>
            <person name="Li Y."/>
            <person name="Cui Y."/>
            <person name="Guo X."/>
            <person name="Zheng S."/>
            <person name="Wang B."/>
            <person name="Yu K."/>
            <person name="Liang Q."/>
            <person name="Yang W."/>
            <person name="Lou X."/>
            <person name="Chen J."/>
            <person name="Feng M."/>
            <person name="Jian J."/>
            <person name="Zhang X."/>
            <person name="Luo G."/>
            <person name="Jiang Y."/>
            <person name="Liu J."/>
            <person name="Wang Z."/>
            <person name="Sha Y."/>
            <person name="Zhang B."/>
            <person name="Wu H."/>
            <person name="Tang D."/>
            <person name="Shen Q."/>
            <person name="Xue P."/>
            <person name="Zou S."/>
            <person name="Wang X."/>
            <person name="Liu X."/>
            <person name="Wang F."/>
            <person name="Yang Y."/>
            <person name="An X."/>
            <person name="Dong Z."/>
            <person name="Zhang K."/>
            <person name="Zhang X."/>
            <person name="Luo M.C."/>
            <person name="Dvorak J."/>
            <person name="Tong Y."/>
            <person name="Wang J."/>
            <person name="Yang H."/>
            <person name="Li Z."/>
            <person name="Wang D."/>
            <person name="Zhang A."/>
            <person name="Wang J."/>
        </authorList>
    </citation>
    <scope>NUCLEOTIDE SEQUENCE</scope>
    <source>
        <strain evidence="2">cv. G1812</strain>
    </source>
</reference>